<comment type="caution">
    <text evidence="2">The sequence shown here is derived from an EMBL/GenBank/DDBJ whole genome shotgun (WGS) entry which is preliminary data.</text>
</comment>
<dbReference type="Proteomes" id="UP001549366">
    <property type="component" value="Unassembled WGS sequence"/>
</dbReference>
<protein>
    <submittedName>
        <fullName evidence="2">Paraquat-inducible protein A</fullName>
    </submittedName>
</protein>
<dbReference type="InterPro" id="IPR007498">
    <property type="entry name" value="PqiA-like"/>
</dbReference>
<feature type="transmembrane region" description="Helical" evidence="1">
    <location>
        <begin position="71"/>
        <end position="96"/>
    </location>
</feature>
<keyword evidence="1" id="KW-1133">Transmembrane helix</keyword>
<gene>
    <name evidence="2" type="ORF">V5J35_002161</name>
</gene>
<evidence type="ECO:0000256" key="1">
    <source>
        <dbReference type="SAM" id="Phobius"/>
    </source>
</evidence>
<dbReference type="Pfam" id="PF04403">
    <property type="entry name" value="PqiA"/>
    <property type="match status" value="1"/>
</dbReference>
<accession>A0ABV2SGS0</accession>
<organism evidence="2 3">
    <name type="scientific">Endozoicomonas lisbonensis</name>
    <dbReference type="NCBI Taxonomy" id="3120522"/>
    <lineage>
        <taxon>Bacteria</taxon>
        <taxon>Pseudomonadati</taxon>
        <taxon>Pseudomonadota</taxon>
        <taxon>Gammaproteobacteria</taxon>
        <taxon>Oceanospirillales</taxon>
        <taxon>Endozoicomonadaceae</taxon>
        <taxon>Endozoicomonas</taxon>
    </lineage>
</organism>
<sequence length="236" mass="26496">MKADSLQQPADAYSQSQSQLCPEDSSLTLCPDCDLLIREVTDSDPARKLIICCPRCNRNLREYHPEGLIKSLSWVITGLLLFLPANIFPVLVMEILDHQEASTIWDGVVALYREGLQGVALLVFALAILVPGMRLLILLFVMGAIFQEQHFQRWMKGIARHLFRRYVQLGEWGMVEIYLLGILVAVIKLAEMATVQPGAGLLCFAGLMAAELGISICMDEQEIWEQLEEHHENVSC</sequence>
<feature type="transmembrane region" description="Helical" evidence="1">
    <location>
        <begin position="166"/>
        <end position="187"/>
    </location>
</feature>
<dbReference type="EMBL" id="JBEWTB010000002">
    <property type="protein sequence ID" value="MET4756969.1"/>
    <property type="molecule type" value="Genomic_DNA"/>
</dbReference>
<keyword evidence="1" id="KW-0472">Membrane</keyword>
<dbReference type="RefSeq" id="WP_354011249.1">
    <property type="nucleotide sequence ID" value="NZ_JBEWTA010000001.1"/>
</dbReference>
<keyword evidence="3" id="KW-1185">Reference proteome</keyword>
<feature type="transmembrane region" description="Helical" evidence="1">
    <location>
        <begin position="199"/>
        <end position="218"/>
    </location>
</feature>
<feature type="transmembrane region" description="Helical" evidence="1">
    <location>
        <begin position="116"/>
        <end position="146"/>
    </location>
</feature>
<evidence type="ECO:0000313" key="3">
    <source>
        <dbReference type="Proteomes" id="UP001549366"/>
    </source>
</evidence>
<name>A0ABV2SGS0_9GAMM</name>
<keyword evidence="1" id="KW-0812">Transmembrane</keyword>
<evidence type="ECO:0000313" key="2">
    <source>
        <dbReference type="EMBL" id="MET4756969.1"/>
    </source>
</evidence>
<proteinExistence type="predicted"/>
<reference evidence="2 3" key="1">
    <citation type="submission" date="2024-06" db="EMBL/GenBank/DDBJ databases">
        <title>Genomic Encyclopedia of Type Strains, Phase V (KMG-V): Genome sequencing to study the core and pangenomes of soil and plant-associated prokaryotes.</title>
        <authorList>
            <person name="Whitman W."/>
        </authorList>
    </citation>
    <scope>NUCLEOTIDE SEQUENCE [LARGE SCALE GENOMIC DNA]</scope>
    <source>
        <strain evidence="2 3">NE40</strain>
    </source>
</reference>